<keyword evidence="6" id="KW-0479">Metal-binding</keyword>
<comment type="subcellular location">
    <subcellularLocation>
        <location evidence="2">Chromosome</location>
    </subcellularLocation>
    <subcellularLocation>
        <location evidence="1">Nucleus</location>
    </subcellularLocation>
</comment>
<dbReference type="OMA" id="VDQEWEL"/>
<dbReference type="GO" id="GO:0003697">
    <property type="term" value="F:single-stranded DNA binding"/>
    <property type="evidence" value="ECO:0007669"/>
    <property type="project" value="InterPro"/>
</dbReference>
<dbReference type="GO" id="GO:0005634">
    <property type="term" value="C:nucleus"/>
    <property type="evidence" value="ECO:0007669"/>
    <property type="project" value="UniProtKB-SubCell"/>
</dbReference>
<dbReference type="InterPro" id="IPR006642">
    <property type="entry name" value="Rad18_UBZ4"/>
</dbReference>
<feature type="compositionally biased region" description="Polar residues" evidence="16">
    <location>
        <begin position="373"/>
        <end position="391"/>
    </location>
</feature>
<evidence type="ECO:0000259" key="17">
    <source>
        <dbReference type="SMART" id="SM00731"/>
    </source>
</evidence>
<evidence type="ECO:0000256" key="11">
    <source>
        <dbReference type="ARBA" id="ARBA00023049"/>
    </source>
</evidence>
<dbReference type="Pfam" id="PF22934">
    <property type="entry name" value="SPRTN_ZBD"/>
    <property type="match status" value="1"/>
</dbReference>
<feature type="compositionally biased region" description="Basic and acidic residues" evidence="16">
    <location>
        <begin position="240"/>
        <end position="259"/>
    </location>
</feature>
<evidence type="ECO:0000256" key="5">
    <source>
        <dbReference type="ARBA" id="ARBA00022670"/>
    </source>
</evidence>
<feature type="compositionally biased region" description="Polar residues" evidence="16">
    <location>
        <begin position="315"/>
        <end position="324"/>
    </location>
</feature>
<dbReference type="EMBL" id="BEZZ01000385">
    <property type="protein sequence ID" value="GCC31735.1"/>
    <property type="molecule type" value="Genomic_DNA"/>
</dbReference>
<evidence type="ECO:0000256" key="13">
    <source>
        <dbReference type="ARBA" id="ARBA00023242"/>
    </source>
</evidence>
<keyword evidence="9" id="KW-0378">Hydrolase</keyword>
<dbReference type="PANTHER" id="PTHR21220:SF0">
    <property type="entry name" value="DNA-DEPENDENT METALLOPROTEASE SPRTN"/>
    <property type="match status" value="1"/>
</dbReference>
<gene>
    <name evidence="19" type="ORF">chiPu_0010196</name>
</gene>
<evidence type="ECO:0000256" key="6">
    <source>
        <dbReference type="ARBA" id="ARBA00022723"/>
    </source>
</evidence>
<dbReference type="InterPro" id="IPR055220">
    <property type="entry name" value="SPRTN_ZBD"/>
</dbReference>
<dbReference type="PANTHER" id="PTHR21220">
    <property type="entry name" value="DNA-DEPENDENT METALLOPROTEASE SPRTN"/>
    <property type="match status" value="1"/>
</dbReference>
<evidence type="ECO:0000256" key="9">
    <source>
        <dbReference type="ARBA" id="ARBA00022801"/>
    </source>
</evidence>
<keyword evidence="10" id="KW-0862">Zinc</keyword>
<feature type="domain" description="UBZ4-type" evidence="18">
    <location>
        <begin position="505"/>
        <end position="528"/>
    </location>
</feature>
<dbReference type="GO" id="GO:0005694">
    <property type="term" value="C:chromosome"/>
    <property type="evidence" value="ECO:0007669"/>
    <property type="project" value="UniProtKB-SubCell"/>
</dbReference>
<feature type="region of interest" description="Disordered" evidence="16">
    <location>
        <begin position="461"/>
        <end position="501"/>
    </location>
</feature>
<proteinExistence type="inferred from homology"/>
<evidence type="ECO:0000256" key="7">
    <source>
        <dbReference type="ARBA" id="ARBA00022763"/>
    </source>
</evidence>
<keyword evidence="7" id="KW-0227">DNA damage</keyword>
<accession>A0A401SMV6</accession>
<evidence type="ECO:0000313" key="20">
    <source>
        <dbReference type="Proteomes" id="UP000287033"/>
    </source>
</evidence>
<comment type="caution">
    <text evidence="19">The sequence shown here is derived from an EMBL/GenBank/DDBJ whole genome shotgun (WGS) entry which is preliminary data.</text>
</comment>
<evidence type="ECO:0000256" key="12">
    <source>
        <dbReference type="ARBA" id="ARBA00023204"/>
    </source>
</evidence>
<evidence type="ECO:0000259" key="18">
    <source>
        <dbReference type="SMART" id="SM00734"/>
    </source>
</evidence>
<dbReference type="Pfam" id="PF10263">
    <property type="entry name" value="SprT-like"/>
    <property type="match status" value="1"/>
</dbReference>
<sequence length="529" mass="58490">MRERHRLLLHTSVDGEEAVAAIMDGDLLMALQLQAAWGEEDGDVRSCLSPVPQPTAPVSVVDQEWELIDPNPDLHGLFLQFNDLYFWGRLAGVEVRWSPRMTLCAGVCSYEGRGGLCSIRISEPLLKLRPRRDLVETLLHEMIHALLFVTNNDKDHDSHGPEFRKHMWRINKMSGANVTIYHNFHDEVDEYRQHWWRCDGPCRNRQPYFGYVKRAMNRAPSARDPWWAEHQQTCGGSYSKVKEPENYKGKPGKRGEKPGKLSSSPKEGNGSLGKSPGMDCHPVVPFNGKGHVLGGRSTESASQRTPLGKIPESSRLLSPPSQFVSLGHESGSKSWNVKSNEQRSTPQATHLSDPVPPSAGSPSVLTGWLLKNPSDQLSPNTPKRSVSNSRAFVNINGSPVRIGRTKPINSAKDSVFKSSRKRSVTELHKIPRQLDQSSIGTSARKKTCVGLSFPGESIAQTFERSPAQRQSAKASGSVEADPSDWQTQNEMGASASQMGSPDTLPVNCPVCHSSVLSFEINQHLDSCLQ</sequence>
<keyword evidence="20" id="KW-1185">Reference proteome</keyword>
<feature type="compositionally biased region" description="Polar residues" evidence="16">
    <location>
        <begin position="484"/>
        <end position="500"/>
    </location>
</feature>
<feature type="domain" description="SprT-like" evidence="17">
    <location>
        <begin position="72"/>
        <end position="241"/>
    </location>
</feature>
<dbReference type="AlphaFoldDB" id="A0A401SMV6"/>
<protein>
    <recommendedName>
        <fullName evidence="14">DNA-dependent metalloprotease SPRTN</fullName>
    </recommendedName>
    <alternativeName>
        <fullName evidence="15">Protein with SprT-like domain at the N terminus</fullName>
    </alternativeName>
</protein>
<evidence type="ECO:0000256" key="14">
    <source>
        <dbReference type="ARBA" id="ARBA00023885"/>
    </source>
</evidence>
<evidence type="ECO:0000256" key="3">
    <source>
        <dbReference type="ARBA" id="ARBA00010724"/>
    </source>
</evidence>
<dbReference type="GO" id="GO:0031593">
    <property type="term" value="F:polyubiquitin modification-dependent protein binding"/>
    <property type="evidence" value="ECO:0007669"/>
    <property type="project" value="TreeGrafter"/>
</dbReference>
<keyword evidence="4" id="KW-0158">Chromosome</keyword>
<dbReference type="SMART" id="SM00731">
    <property type="entry name" value="SprT"/>
    <property type="match status" value="1"/>
</dbReference>
<feature type="region of interest" description="Disordered" evidence="16">
    <location>
        <begin position="237"/>
        <end position="391"/>
    </location>
</feature>
<evidence type="ECO:0000256" key="16">
    <source>
        <dbReference type="SAM" id="MobiDB-lite"/>
    </source>
</evidence>
<evidence type="ECO:0000313" key="19">
    <source>
        <dbReference type="EMBL" id="GCC31735.1"/>
    </source>
</evidence>
<keyword evidence="12" id="KW-0234">DNA repair</keyword>
<dbReference type="InterPro" id="IPR044245">
    <property type="entry name" value="Spartan"/>
</dbReference>
<evidence type="ECO:0000256" key="4">
    <source>
        <dbReference type="ARBA" id="ARBA00022454"/>
    </source>
</evidence>
<dbReference type="OrthoDB" id="5236983at2759"/>
<keyword evidence="8" id="KW-0863">Zinc-finger</keyword>
<feature type="compositionally biased region" description="Polar residues" evidence="16">
    <location>
        <begin position="332"/>
        <end position="350"/>
    </location>
</feature>
<dbReference type="GO" id="GO:0006281">
    <property type="term" value="P:DNA repair"/>
    <property type="evidence" value="ECO:0007669"/>
    <property type="project" value="UniProtKB-KW"/>
</dbReference>
<evidence type="ECO:0000256" key="1">
    <source>
        <dbReference type="ARBA" id="ARBA00004123"/>
    </source>
</evidence>
<evidence type="ECO:0000256" key="2">
    <source>
        <dbReference type="ARBA" id="ARBA00004286"/>
    </source>
</evidence>
<dbReference type="Gene3D" id="3.30.160.60">
    <property type="entry name" value="Classic Zinc Finger"/>
    <property type="match status" value="1"/>
</dbReference>
<dbReference type="GO" id="GO:0004222">
    <property type="term" value="F:metalloendopeptidase activity"/>
    <property type="evidence" value="ECO:0007669"/>
    <property type="project" value="InterPro"/>
</dbReference>
<dbReference type="Proteomes" id="UP000287033">
    <property type="component" value="Unassembled WGS sequence"/>
</dbReference>
<feature type="compositionally biased region" description="Polar residues" evidence="16">
    <location>
        <begin position="461"/>
        <end position="474"/>
    </location>
</feature>
<dbReference type="SMART" id="SM00734">
    <property type="entry name" value="ZnF_Rad18"/>
    <property type="match status" value="1"/>
</dbReference>
<dbReference type="STRING" id="137246.A0A401SMV6"/>
<evidence type="ECO:0000256" key="10">
    <source>
        <dbReference type="ARBA" id="ARBA00022833"/>
    </source>
</evidence>
<dbReference type="InterPro" id="IPR006640">
    <property type="entry name" value="SprT-like_domain"/>
</dbReference>
<evidence type="ECO:0000256" key="15">
    <source>
        <dbReference type="ARBA" id="ARBA00030396"/>
    </source>
</evidence>
<evidence type="ECO:0000256" key="8">
    <source>
        <dbReference type="ARBA" id="ARBA00022771"/>
    </source>
</evidence>
<dbReference type="GO" id="GO:0006508">
    <property type="term" value="P:proteolysis"/>
    <property type="evidence" value="ECO:0007669"/>
    <property type="project" value="UniProtKB-KW"/>
</dbReference>
<keyword evidence="5" id="KW-0645">Protease</keyword>
<keyword evidence="11" id="KW-0482">Metalloprotease</keyword>
<comment type="similarity">
    <text evidence="3">Belongs to the Spartan family.</text>
</comment>
<name>A0A401SMV6_CHIPU</name>
<keyword evidence="13" id="KW-0539">Nucleus</keyword>
<dbReference type="GO" id="GO:0008270">
    <property type="term" value="F:zinc ion binding"/>
    <property type="evidence" value="ECO:0007669"/>
    <property type="project" value="UniProtKB-KW"/>
</dbReference>
<organism evidence="19 20">
    <name type="scientific">Chiloscyllium punctatum</name>
    <name type="common">Brownbanded bambooshark</name>
    <name type="synonym">Hemiscyllium punctatum</name>
    <dbReference type="NCBI Taxonomy" id="137246"/>
    <lineage>
        <taxon>Eukaryota</taxon>
        <taxon>Metazoa</taxon>
        <taxon>Chordata</taxon>
        <taxon>Craniata</taxon>
        <taxon>Vertebrata</taxon>
        <taxon>Chondrichthyes</taxon>
        <taxon>Elasmobranchii</taxon>
        <taxon>Galeomorphii</taxon>
        <taxon>Galeoidea</taxon>
        <taxon>Orectolobiformes</taxon>
        <taxon>Hemiscylliidae</taxon>
        <taxon>Chiloscyllium</taxon>
    </lineage>
</organism>
<reference evidence="19 20" key="1">
    <citation type="journal article" date="2018" name="Nat. Ecol. Evol.">
        <title>Shark genomes provide insights into elasmobranch evolution and the origin of vertebrates.</title>
        <authorList>
            <person name="Hara Y"/>
            <person name="Yamaguchi K"/>
            <person name="Onimaru K"/>
            <person name="Kadota M"/>
            <person name="Koyanagi M"/>
            <person name="Keeley SD"/>
            <person name="Tatsumi K"/>
            <person name="Tanaka K"/>
            <person name="Motone F"/>
            <person name="Kageyama Y"/>
            <person name="Nozu R"/>
            <person name="Adachi N"/>
            <person name="Nishimura O"/>
            <person name="Nakagawa R"/>
            <person name="Tanegashima C"/>
            <person name="Kiyatake I"/>
            <person name="Matsumoto R"/>
            <person name="Murakumo K"/>
            <person name="Nishida K"/>
            <person name="Terakita A"/>
            <person name="Kuratani S"/>
            <person name="Sato K"/>
            <person name="Hyodo S Kuraku.S."/>
        </authorList>
    </citation>
    <scope>NUCLEOTIDE SEQUENCE [LARGE SCALE GENOMIC DNA]</scope>
</reference>